<feature type="transmembrane region" description="Helical" evidence="7">
    <location>
        <begin position="295"/>
        <end position="315"/>
    </location>
</feature>
<feature type="transmembrane region" description="Helical" evidence="7">
    <location>
        <begin position="263"/>
        <end position="288"/>
    </location>
</feature>
<feature type="domain" description="RNA polymerase sigma-70 region 2" evidence="8">
    <location>
        <begin position="21"/>
        <end position="87"/>
    </location>
</feature>
<evidence type="ECO:0000256" key="7">
    <source>
        <dbReference type="SAM" id="Phobius"/>
    </source>
</evidence>
<dbReference type="STRING" id="494026.PGLA_09935"/>
<dbReference type="Gene3D" id="1.10.10.10">
    <property type="entry name" value="Winged helix-like DNA-binding domain superfamily/Winged helix DNA-binding domain"/>
    <property type="match status" value="1"/>
</dbReference>
<evidence type="ECO:0000259" key="9">
    <source>
        <dbReference type="Pfam" id="PF08281"/>
    </source>
</evidence>
<dbReference type="CDD" id="cd06171">
    <property type="entry name" value="Sigma70_r4"/>
    <property type="match status" value="1"/>
</dbReference>
<evidence type="ECO:0000256" key="5">
    <source>
        <dbReference type="ARBA" id="ARBA00023163"/>
    </source>
</evidence>
<dbReference type="Pfam" id="PF08281">
    <property type="entry name" value="Sigma70_r4_2"/>
    <property type="match status" value="1"/>
</dbReference>
<feature type="compositionally biased region" description="Basic and acidic residues" evidence="6">
    <location>
        <begin position="173"/>
        <end position="183"/>
    </location>
</feature>
<dbReference type="GO" id="GO:0016987">
    <property type="term" value="F:sigma factor activity"/>
    <property type="evidence" value="ECO:0007669"/>
    <property type="project" value="UniProtKB-KW"/>
</dbReference>
<evidence type="ECO:0000259" key="8">
    <source>
        <dbReference type="Pfam" id="PF04542"/>
    </source>
</evidence>
<feature type="transmembrane region" description="Helical" evidence="7">
    <location>
        <begin position="217"/>
        <end position="243"/>
    </location>
</feature>
<dbReference type="PANTHER" id="PTHR43133">
    <property type="entry name" value="RNA POLYMERASE ECF-TYPE SIGMA FACTO"/>
    <property type="match status" value="1"/>
</dbReference>
<dbReference type="Proteomes" id="UP000076967">
    <property type="component" value="Unassembled WGS sequence"/>
</dbReference>
<dbReference type="NCBIfam" id="TIGR02937">
    <property type="entry name" value="sigma70-ECF"/>
    <property type="match status" value="1"/>
</dbReference>
<dbReference type="Gene3D" id="1.10.1740.10">
    <property type="match status" value="1"/>
</dbReference>
<accession>A0A168L1R3</accession>
<proteinExistence type="inferred from homology"/>
<evidence type="ECO:0000256" key="4">
    <source>
        <dbReference type="ARBA" id="ARBA00023125"/>
    </source>
</evidence>
<dbReference type="InterPro" id="IPR013324">
    <property type="entry name" value="RNA_pol_sigma_r3/r4-like"/>
</dbReference>
<dbReference type="InterPro" id="IPR013249">
    <property type="entry name" value="RNA_pol_sigma70_r4_t2"/>
</dbReference>
<dbReference type="AlphaFoldDB" id="A0A168L1R3"/>
<gene>
    <name evidence="10" type="ORF">PGLA_09935</name>
</gene>
<dbReference type="GO" id="GO:0003677">
    <property type="term" value="F:DNA binding"/>
    <property type="evidence" value="ECO:0007669"/>
    <property type="project" value="UniProtKB-KW"/>
</dbReference>
<dbReference type="EMBL" id="LVJH01000017">
    <property type="protein sequence ID" value="OAB42779.1"/>
    <property type="molecule type" value="Genomic_DNA"/>
</dbReference>
<name>A0A168L1R3_9BACL</name>
<comment type="caution">
    <text evidence="10">The sequence shown here is derived from an EMBL/GenBank/DDBJ whole genome shotgun (WGS) entry which is preliminary data.</text>
</comment>
<keyword evidence="2" id="KW-0805">Transcription regulation</keyword>
<dbReference type="InterPro" id="IPR013325">
    <property type="entry name" value="RNA_pol_sigma_r2"/>
</dbReference>
<dbReference type="Pfam" id="PF04542">
    <property type="entry name" value="Sigma70_r2"/>
    <property type="match status" value="1"/>
</dbReference>
<evidence type="ECO:0000313" key="10">
    <source>
        <dbReference type="EMBL" id="OAB42779.1"/>
    </source>
</evidence>
<sequence length="383" mass="43744">MEDAELIIRIQQGKHHFTNLLIERHYDSIGKYCYWRTSNIEAAQDITQETFYRFFRNFDQYTHVGKCRAYLYTIARHLCYDYFQARRLLSLEEPAEEQCGEAPSMEETVDSQIAVNQLIKELPTEQQEVLFLRFCYDLRFREIAEITGVNICIVQYRVKRGLSTLNKKLGGRDKYEETTDRTNSKHAKSSPYQSGADSIILSSRYGRNKVITAKLKASFIVSLGLLALALITYTLLLLGIYGFEGGGTSVQIIKLMAPVPYTVFQTYLWVVFIGSLACLLVGAVTLWLSSRMRSPFHVIITIGILLIGPLLIPASKSSRLFNHMMDLLPGNMFDSFTKVTGYEVFHIFGQLIPEYKVMAGFSIIVIALLLPLTYRSFKTHQVV</sequence>
<dbReference type="GO" id="GO:0006352">
    <property type="term" value="P:DNA-templated transcription initiation"/>
    <property type="evidence" value="ECO:0007669"/>
    <property type="project" value="InterPro"/>
</dbReference>
<comment type="similarity">
    <text evidence="1">Belongs to the sigma-70 factor family. ECF subfamily.</text>
</comment>
<evidence type="ECO:0008006" key="12">
    <source>
        <dbReference type="Google" id="ProtNLM"/>
    </source>
</evidence>
<feature type="region of interest" description="Disordered" evidence="6">
    <location>
        <begin position="173"/>
        <end position="194"/>
    </location>
</feature>
<evidence type="ECO:0000313" key="11">
    <source>
        <dbReference type="Proteomes" id="UP000076967"/>
    </source>
</evidence>
<keyword evidence="7" id="KW-1133">Transmembrane helix</keyword>
<feature type="domain" description="RNA polymerase sigma factor 70 region 4 type 2" evidence="9">
    <location>
        <begin position="114"/>
        <end position="165"/>
    </location>
</feature>
<keyword evidence="3" id="KW-0731">Sigma factor</keyword>
<dbReference type="InterPro" id="IPR014284">
    <property type="entry name" value="RNA_pol_sigma-70_dom"/>
</dbReference>
<protein>
    <recommendedName>
        <fullName evidence="12">RNA polymerase subunit sigma-70</fullName>
    </recommendedName>
</protein>
<keyword evidence="7" id="KW-0812">Transmembrane</keyword>
<keyword evidence="5" id="KW-0804">Transcription</keyword>
<keyword evidence="11" id="KW-1185">Reference proteome</keyword>
<keyword evidence="4" id="KW-0238">DNA-binding</keyword>
<organism evidence="10 11">
    <name type="scientific">Paenibacillus glacialis</name>
    <dbReference type="NCBI Taxonomy" id="494026"/>
    <lineage>
        <taxon>Bacteria</taxon>
        <taxon>Bacillati</taxon>
        <taxon>Bacillota</taxon>
        <taxon>Bacilli</taxon>
        <taxon>Bacillales</taxon>
        <taxon>Paenibacillaceae</taxon>
        <taxon>Paenibacillus</taxon>
    </lineage>
</organism>
<dbReference type="InterPro" id="IPR007627">
    <property type="entry name" value="RNA_pol_sigma70_r2"/>
</dbReference>
<dbReference type="InterPro" id="IPR036388">
    <property type="entry name" value="WH-like_DNA-bd_sf"/>
</dbReference>
<evidence type="ECO:0000256" key="3">
    <source>
        <dbReference type="ARBA" id="ARBA00023082"/>
    </source>
</evidence>
<dbReference type="SUPFAM" id="SSF88659">
    <property type="entry name" value="Sigma3 and sigma4 domains of RNA polymerase sigma factors"/>
    <property type="match status" value="1"/>
</dbReference>
<evidence type="ECO:0000256" key="2">
    <source>
        <dbReference type="ARBA" id="ARBA00023015"/>
    </source>
</evidence>
<dbReference type="RefSeq" id="WP_068532107.1">
    <property type="nucleotide sequence ID" value="NZ_LVJH01000017.1"/>
</dbReference>
<dbReference type="SUPFAM" id="SSF88946">
    <property type="entry name" value="Sigma2 domain of RNA polymerase sigma factors"/>
    <property type="match status" value="1"/>
</dbReference>
<evidence type="ECO:0000256" key="1">
    <source>
        <dbReference type="ARBA" id="ARBA00010641"/>
    </source>
</evidence>
<reference evidence="10 11" key="1">
    <citation type="submission" date="2016-03" db="EMBL/GenBank/DDBJ databases">
        <title>Draft genome sequence of Paenibacillus glacialis DSM 22343.</title>
        <authorList>
            <person name="Shin S.-K."/>
            <person name="Yi H."/>
        </authorList>
    </citation>
    <scope>NUCLEOTIDE SEQUENCE [LARGE SCALE GENOMIC DNA]</scope>
    <source>
        <strain evidence="10 11">DSM 22343</strain>
    </source>
</reference>
<keyword evidence="7" id="KW-0472">Membrane</keyword>
<evidence type="ECO:0000256" key="6">
    <source>
        <dbReference type="SAM" id="MobiDB-lite"/>
    </source>
</evidence>
<dbReference type="OrthoDB" id="306910at2"/>
<dbReference type="InterPro" id="IPR039425">
    <property type="entry name" value="RNA_pol_sigma-70-like"/>
</dbReference>
<dbReference type="PANTHER" id="PTHR43133:SF8">
    <property type="entry name" value="RNA POLYMERASE SIGMA FACTOR HI_1459-RELATED"/>
    <property type="match status" value="1"/>
</dbReference>
<feature type="transmembrane region" description="Helical" evidence="7">
    <location>
        <begin position="355"/>
        <end position="374"/>
    </location>
</feature>